<feature type="domain" description="SLH" evidence="4">
    <location>
        <begin position="85"/>
        <end position="148"/>
    </location>
</feature>
<evidence type="ECO:0000259" key="4">
    <source>
        <dbReference type="PROSITE" id="PS51272"/>
    </source>
</evidence>
<proteinExistence type="predicted"/>
<evidence type="ECO:0000313" key="5">
    <source>
        <dbReference type="EMBL" id="KGF53265.1"/>
    </source>
</evidence>
<dbReference type="HOGENOM" id="CLU_729021_0_0_9"/>
<evidence type="ECO:0000313" key="6">
    <source>
        <dbReference type="Proteomes" id="UP000029585"/>
    </source>
</evidence>
<reference evidence="5 6" key="1">
    <citation type="submission" date="2011-08" db="EMBL/GenBank/DDBJ databases">
        <title>The Genome Sequence of Clostridium orbiscindens 1_3_50AFAA.</title>
        <authorList>
            <consortium name="The Broad Institute Genome Sequencing Platform"/>
            <person name="Earl A."/>
            <person name="Ward D."/>
            <person name="Feldgarden M."/>
            <person name="Gevers D."/>
            <person name="Daigneault M."/>
            <person name="Strauss J."/>
            <person name="Allen-Vercoe E."/>
            <person name="Young S.K."/>
            <person name="Zeng Q."/>
            <person name="Gargeya S."/>
            <person name="Fitzgerald M."/>
            <person name="Haas B."/>
            <person name="Abouelleil A."/>
            <person name="Alvarado L."/>
            <person name="Arachchi H.M."/>
            <person name="Berlin A."/>
            <person name="Brown A."/>
            <person name="Chapman S.B."/>
            <person name="Chen Z."/>
            <person name="Dunbar C."/>
            <person name="Freedman E."/>
            <person name="Gearin G."/>
            <person name="Gellesch M."/>
            <person name="Goldberg J."/>
            <person name="Griggs A."/>
            <person name="Gujja S."/>
            <person name="Heiman D."/>
            <person name="Howarth C."/>
            <person name="Larson L."/>
            <person name="Lui A."/>
            <person name="MacDonald P.J.P."/>
            <person name="Montmayeur A."/>
            <person name="Murphy C."/>
            <person name="Neiman D."/>
            <person name="Pearson M."/>
            <person name="Priest M."/>
            <person name="Roberts A."/>
            <person name="Saif S."/>
            <person name="Shea T."/>
            <person name="Shenoy N."/>
            <person name="Sisk P."/>
            <person name="Stolte C."/>
            <person name="Sykes S."/>
            <person name="Wortman J."/>
            <person name="Nusbaum C."/>
            <person name="Birren B."/>
        </authorList>
    </citation>
    <scope>NUCLEOTIDE SEQUENCE [LARGE SCALE GENOMIC DNA]</scope>
    <source>
        <strain evidence="5 6">1_3_50AFAA</strain>
    </source>
</reference>
<protein>
    <recommendedName>
        <fullName evidence="4">SLH domain-containing protein</fullName>
    </recommendedName>
</protein>
<dbReference type="RefSeq" id="WP_050001791.1">
    <property type="nucleotide sequence ID" value="NZ_KN174167.1"/>
</dbReference>
<evidence type="ECO:0000256" key="1">
    <source>
        <dbReference type="ARBA" id="ARBA00022737"/>
    </source>
</evidence>
<evidence type="ECO:0000256" key="3">
    <source>
        <dbReference type="SAM" id="SignalP"/>
    </source>
</evidence>
<comment type="caution">
    <text evidence="5">The sequence shown here is derived from an EMBL/GenBank/DDBJ whole genome shotgun (WGS) entry which is preliminary data.</text>
</comment>
<keyword evidence="1" id="KW-0677">Repeat</keyword>
<name>A0A096B2J8_FLAPL</name>
<keyword evidence="6" id="KW-1185">Reference proteome</keyword>
<dbReference type="eggNOG" id="ENOG5033SMX">
    <property type="taxonomic scope" value="Bacteria"/>
</dbReference>
<feature type="chain" id="PRO_5038423342" description="SLH domain-containing protein" evidence="3">
    <location>
        <begin position="24"/>
        <end position="405"/>
    </location>
</feature>
<dbReference type="AlphaFoldDB" id="A0A096B2J8"/>
<dbReference type="EMBL" id="ADLO01000114">
    <property type="protein sequence ID" value="KGF53265.1"/>
    <property type="molecule type" value="Genomic_DNA"/>
</dbReference>
<dbReference type="PROSITE" id="PS51272">
    <property type="entry name" value="SLH"/>
    <property type="match status" value="1"/>
</dbReference>
<dbReference type="Pfam" id="PF00395">
    <property type="entry name" value="SLH"/>
    <property type="match status" value="1"/>
</dbReference>
<feature type="signal peptide" evidence="3">
    <location>
        <begin position="1"/>
        <end position="23"/>
    </location>
</feature>
<dbReference type="InterPro" id="IPR001119">
    <property type="entry name" value="SLH_dom"/>
</dbReference>
<sequence>MKAKRVWSAVLCAGLALSMCVNAGAAAQNDELRAAASYVSEQGVMVGDQNGDMALDQTLSRTELAVILTRITVNPEHLEAERELYTRKCEFPDVPEWARLYVGYLSFNGLMVGYDDGSFGAADLVTPAAACTVILRHLGYPESSGWDYSTACDKLISLGLAPSELAEKSVVTRGDMAILLYRAMRSPEGGSIGVGDAAAGEAGENIPQDGTGSSASGRQGITYNTDGSINIPSDGSRYVPQAGDVIRCNDGTNYTITDVSRWDKSMFASGPIGPLPEPTCDWSLLPQPELPEMEVRHWQNETGNHLRVRNLYETRRMLYTLYNAIGDNPATWENGAPKLNAKGIFPVYINLSIPDDLSYQMFWPWRASEIVNLFNSVPPGTYSMQAWDVYKDGVYLHTEYQIHVI</sequence>
<organism evidence="5 6">
    <name type="scientific">Flavonifractor plautii 1_3_50AFAA</name>
    <dbReference type="NCBI Taxonomy" id="742738"/>
    <lineage>
        <taxon>Bacteria</taxon>
        <taxon>Bacillati</taxon>
        <taxon>Bacillota</taxon>
        <taxon>Clostridia</taxon>
        <taxon>Eubacteriales</taxon>
        <taxon>Oscillospiraceae</taxon>
        <taxon>Flavonifractor</taxon>
    </lineage>
</organism>
<accession>A0A096B2J8</accession>
<feature type="region of interest" description="Disordered" evidence="2">
    <location>
        <begin position="192"/>
        <end position="234"/>
    </location>
</feature>
<evidence type="ECO:0000256" key="2">
    <source>
        <dbReference type="SAM" id="MobiDB-lite"/>
    </source>
</evidence>
<dbReference type="Proteomes" id="UP000029585">
    <property type="component" value="Unassembled WGS sequence"/>
</dbReference>
<gene>
    <name evidence="5" type="ORF">HMPREF9460_03774</name>
</gene>
<dbReference type="PATRIC" id="fig|742738.3.peg.3885"/>
<feature type="compositionally biased region" description="Polar residues" evidence="2">
    <location>
        <begin position="208"/>
        <end position="233"/>
    </location>
</feature>
<keyword evidence="3" id="KW-0732">Signal</keyword>
<feature type="compositionally biased region" description="Low complexity" evidence="2">
    <location>
        <begin position="194"/>
        <end position="204"/>
    </location>
</feature>